<dbReference type="GeneID" id="40306787"/>
<evidence type="ECO:0000313" key="2">
    <source>
        <dbReference type="EMBL" id="PFH32408.1"/>
    </source>
</evidence>
<comment type="caution">
    <text evidence="2">The sequence shown here is derived from an EMBL/GenBank/DDBJ whole genome shotgun (WGS) entry which is preliminary data.</text>
</comment>
<dbReference type="RefSeq" id="XP_029216417.1">
    <property type="nucleotide sequence ID" value="XM_029360441.1"/>
</dbReference>
<name>A0A2A9M1N4_BESBE</name>
<sequence length="130" mass="14223">MPHDRQRPLWHVVNPEVEAGFEYNLGSDEAWRVANSIGASPHANDAKQIYGSYVGANVNACKGLKRPESVSRDSHCYAGRFFETKLRKTKSRRVQGALSAEADVPHPHDGEGGGAVASRRNWAELQPAAT</sequence>
<dbReference type="VEuPathDB" id="ToxoDB:BESB_017260"/>
<gene>
    <name evidence="2" type="ORF">BESB_017260</name>
</gene>
<feature type="region of interest" description="Disordered" evidence="1">
    <location>
        <begin position="90"/>
        <end position="130"/>
    </location>
</feature>
<keyword evidence="3" id="KW-1185">Reference proteome</keyword>
<proteinExistence type="predicted"/>
<dbReference type="Proteomes" id="UP000224006">
    <property type="component" value="Chromosome X"/>
</dbReference>
<accession>A0A2A9M1N4</accession>
<evidence type="ECO:0000256" key="1">
    <source>
        <dbReference type="SAM" id="MobiDB-lite"/>
    </source>
</evidence>
<protein>
    <submittedName>
        <fullName evidence="2">Uncharacterized protein</fullName>
    </submittedName>
</protein>
<dbReference type="KEGG" id="bbes:BESB_017260"/>
<dbReference type="EMBL" id="NWUJ01000011">
    <property type="protein sequence ID" value="PFH32408.1"/>
    <property type="molecule type" value="Genomic_DNA"/>
</dbReference>
<organism evidence="2 3">
    <name type="scientific">Besnoitia besnoiti</name>
    <name type="common">Apicomplexan protozoan</name>
    <dbReference type="NCBI Taxonomy" id="94643"/>
    <lineage>
        <taxon>Eukaryota</taxon>
        <taxon>Sar</taxon>
        <taxon>Alveolata</taxon>
        <taxon>Apicomplexa</taxon>
        <taxon>Conoidasida</taxon>
        <taxon>Coccidia</taxon>
        <taxon>Eucoccidiorida</taxon>
        <taxon>Eimeriorina</taxon>
        <taxon>Sarcocystidae</taxon>
        <taxon>Besnoitia</taxon>
    </lineage>
</organism>
<dbReference type="AlphaFoldDB" id="A0A2A9M1N4"/>
<reference evidence="2 3" key="1">
    <citation type="submission" date="2017-09" db="EMBL/GenBank/DDBJ databases">
        <title>Genome sequencing of Besnoitia besnoiti strain Bb-Ger1.</title>
        <authorList>
            <person name="Schares G."/>
            <person name="Venepally P."/>
            <person name="Lorenzi H.A."/>
        </authorList>
    </citation>
    <scope>NUCLEOTIDE SEQUENCE [LARGE SCALE GENOMIC DNA]</scope>
    <source>
        <strain evidence="2 3">Bb-Ger1</strain>
    </source>
</reference>
<evidence type="ECO:0000313" key="3">
    <source>
        <dbReference type="Proteomes" id="UP000224006"/>
    </source>
</evidence>